<dbReference type="InterPro" id="IPR009081">
    <property type="entry name" value="PP-bd_ACP"/>
</dbReference>
<dbReference type="CDD" id="cd17643">
    <property type="entry name" value="A_NRPS_Cytc1-like"/>
    <property type="match status" value="2"/>
</dbReference>
<dbReference type="InterPro" id="IPR045851">
    <property type="entry name" value="AMP-bd_C_sf"/>
</dbReference>
<dbReference type="InterPro" id="IPR036736">
    <property type="entry name" value="ACP-like_sf"/>
</dbReference>
<protein>
    <submittedName>
        <fullName evidence="5">Non-ribosomal peptide synthetase</fullName>
    </submittedName>
</protein>
<dbReference type="Pfam" id="PF00550">
    <property type="entry name" value="PP-binding"/>
    <property type="match status" value="3"/>
</dbReference>
<dbReference type="PROSITE" id="PS50075">
    <property type="entry name" value="CARRIER"/>
    <property type="match status" value="3"/>
</dbReference>
<dbReference type="PROSITE" id="PS00012">
    <property type="entry name" value="PHOSPHOPANTETHEINE"/>
    <property type="match status" value="3"/>
</dbReference>
<dbReference type="SUPFAM" id="SSF52777">
    <property type="entry name" value="CoA-dependent acyltransferases"/>
    <property type="match status" value="4"/>
</dbReference>
<dbReference type="PANTHER" id="PTHR45527:SF1">
    <property type="entry name" value="FATTY ACID SYNTHASE"/>
    <property type="match status" value="1"/>
</dbReference>
<dbReference type="InterPro" id="IPR020806">
    <property type="entry name" value="PKS_PP-bd"/>
</dbReference>
<keyword evidence="2" id="KW-0596">Phosphopantetheine</keyword>
<comment type="cofactor">
    <cofactor evidence="1">
        <name>pantetheine 4'-phosphate</name>
        <dbReference type="ChEBI" id="CHEBI:47942"/>
    </cofactor>
</comment>
<dbReference type="NCBIfam" id="NF003417">
    <property type="entry name" value="PRK04813.1"/>
    <property type="match status" value="3"/>
</dbReference>
<accession>A0ABX4XYT2</accession>
<dbReference type="SUPFAM" id="SSF56801">
    <property type="entry name" value="Acetyl-CoA synthetase-like"/>
    <property type="match status" value="3"/>
</dbReference>
<evidence type="ECO:0000259" key="4">
    <source>
        <dbReference type="PROSITE" id="PS50075"/>
    </source>
</evidence>
<gene>
    <name evidence="5" type="ORF">CCU68_22715</name>
</gene>
<dbReference type="InterPro" id="IPR001242">
    <property type="entry name" value="Condensation_dom"/>
</dbReference>
<dbReference type="Gene3D" id="1.10.1200.10">
    <property type="entry name" value="ACP-like"/>
    <property type="match status" value="3"/>
</dbReference>
<evidence type="ECO:0000313" key="5">
    <source>
        <dbReference type="EMBL" id="PNQ90263.1"/>
    </source>
</evidence>
<feature type="domain" description="Carrier" evidence="4">
    <location>
        <begin position="1610"/>
        <end position="1684"/>
    </location>
</feature>
<sequence>MILQWNERLELVREPDTALIQQLFESQVLRDPSAPALGFMGQVLSYDQLNTRANRLAHHLRSLGVGPDTRVAVCLERSPQMLVGVLAVLKAGGAYVPLDPAYPAQRLAHMLADCAPRLLLTHATTRDGLAAALESLAAAPAALELAVLDLRDESAWAEYPTDNPLAETLGLHDRHLAYVIYTSGSTGTPKGVMVEHRGLVNLARVQGPLFAVGPGSRVLQFASFSFDASVFEWVMALTHGACLEIAEPGTLLLGDSLASLLRERYISHATLPPLVLAGLGEPGALPALTTLVLAGESPNPALAASWAAGRRLFNAYGPTETTIWATVYRCDEQHAPDCPVPIGEPIDRASVVLLDESGVPVRMGEVGELFIGGIGVARGYLNRAELSAERFVDSPFVAGERLYRTGDLARFDTDGQLLFLGRCDFQVKVRGFRIEPGEIEACLERLPGVEEALVIAREDTPGERRLVAYYLADSEISPRRLREHARLTLPAHMLPAACVRLPRWPLNSNGKLDRQALPVPDAAALISSAYVPPQSELEQWLADIWAEVLKVERVGREDNFLALGGDSLSALQISVRVREQGGRILPLKSLFLESTLHQVAQRLSEPMTESAPQAPATVGASPIAPLSYQQSGVWWLNKVSDARAYHAQSVISIQGHIEVALLQRCLDEIVARHEIFRTTFHADGEGVPYQRIHEQARAALTCIDIPADNEPAFNARVSAEVQRDIDVASLPLVRWLLVRRGVDSYALVHIEHHFVHDGWSANLFLEELLHLYQFHHGERQDPLPPPGAQYGDYARWQQSAAAEAEYDRQLLFWKEQLRDAPFTLPLPTDFPRPAQRSGRGRQLRCELPAALAAKLRQFSEAEGVTVFTTLFTVFQLWLGRRCGIEDFLVGSAVANRKSVAHERCLGMFVNSVVIRADLSGAPSFRQLLRRTAERALDVYDHESLPFERLVREFQPSRSLSRNPLFQVAFSFHNSQTPALKGPGFDLSLFEAYSNQTAKFDLEVVLIPRGTRTGNSDNPDTLSLLWNYSVDLFKEDTMTRLRDNYLDLLGQCLEAPERHLDSDSVIGAEERHRLLEEWNRVTPPGEPPRCLQQLFEEQVARDPWAPAVSCEGQTLGYRELNARANRLARHLRTLGVGPDVLVGLCVERSLDMLVGLLAILKAGGAYVPLDPVYPSERLHLLLADSTPTVVLTHAPARPSLTAACKGLANKPRLLDLEADATRWAERPDDNLDPRETGVTANHLAYVIYTSGSTGTPKGVMIEHAQVARLFTSTAAQFHFDSDDVWTLFHSFAFDFSVWEIWGALLHGGRLVIVPSLTSRTPADFYQLLCEQGVTVLNQTPSAFRSLLGAQARSAAAHSLRYVVFGGEALETTALKPWFADPRNSDTQLVNMYGITEITVHATYLALRAEDAEQPGASPIGRPLADLRCYLLDPAGQLLPVGAEGEIHIGGAGVARGYLNREALTAERFVDNPFVAGDRLYRTGDLARYRPDGSLEFLGRNDFQVKIRGFRIELGEIEACLGRCAGVREAVVIAREDQPGEPRLVAYYTAAEGAVPSVRELRAQLAAALPEHMVPAAYVGLEALPLTANGKLDRRALPAPDDSAFGTRPFSPAQGPVEIALAEAWAHVLGRERIGRDDNFFALGGHSLSALRVLERLRRQGIELDARLMFSAPVLRELAAGVEVAEVAAPIPANGIVQGLPITPERLPLATLDQAQIDAIVATVPGGSDNVQDIYPLSPLQEGMLFHHLMARNGDPYLLWSLMSFSDRATLERYVQALETVIGRHDILRTSIFWDDLEQPVQVVWRQVGTLVEELRLDPAGGDIAGQLRQRFDPRHYRLPLDRAPLMRMMIARDDANDRWLGLRLFHHIIDDNTSLKQLNAEVEAVLGGNADSLLPALPYRNFIAQRVKGGDQEAQEQFFRGMLAGVSEPSAPFGLLDIQGDGSGIGEARLQLAGDLGQRLRQAAQALGVSPASLFHVAWGQVVAHTSGRHDVVFGTVLFGRLYGGEGAERILGPFINTLPIRIDLAAEGVAACVRRTHRLLTRLFEHEHASLALAQRCSGIASPTPLFTTLLNYRHSERATEGGDSTSGAWKGIEVLGGEERTNYPLVLAVDDSGEGFRIGAQVCAALDAQRTCAMMQRALESLVAALEQAPQGAVERLDILPANERRLLLEEWNPPSRVVADHRCLHQGFERQAAAQPEAPAVSFEGATLGYGELNARANRLAHYLRGRGVGPEVRVGLCVERSPEMLVGLLAILKAGGAYVPLDPAYPGERLKHLLTDSGVPLVLRHKATRSVLEDAMQGLAAVPECIDLDNAQAWAGCPTDNLEAQQMGLSASSLAYVIYTSGSTGTPKGVMIEHRHVARLFASTAGAFAFNRDDVWTLFHSFAFDFSVWEIWGALLHGGRLVIVPGLTSRNPLDFYQLLCEQRVTVLNQTPSAFRGLIDAQARGPATHSLRCVVFGGEALEPTSLKPWYADPRNSDTQLVNMYGITEITVHATYLALRPEDAERSGASPIGRPLADLRCYLLDTLGQLVPVGVAGEIHIGGAGVARGYLNRAALTAERFIDNPFVAGERLYRTGDLARYRADGSLEFLGRNDFQVKIRGFRIEPGEIEACLRHCAGVREAVVIAREDQPGDVRLVAYYSEAENTPVDVAALREHVVARLPGHLVPAAYVRLGMLPLTANGKLDRQALPVPGAGALAGQGFVAPSTPIEAALARIWCEVLRCERVGLTDNFFHLGGHSLLATRIVARIEDLLGIDLPMRVLFDHPTIEAVLDHLFTQVQETRASP</sequence>
<keyword evidence="6" id="KW-1185">Reference proteome</keyword>
<evidence type="ECO:0000256" key="3">
    <source>
        <dbReference type="ARBA" id="ARBA00022553"/>
    </source>
</evidence>
<dbReference type="Pfam" id="PF00501">
    <property type="entry name" value="AMP-binding"/>
    <property type="match status" value="3"/>
</dbReference>
<dbReference type="Gene3D" id="3.30.559.10">
    <property type="entry name" value="Chloramphenicol acetyltransferase-like domain"/>
    <property type="match status" value="2"/>
</dbReference>
<evidence type="ECO:0000256" key="1">
    <source>
        <dbReference type="ARBA" id="ARBA00001957"/>
    </source>
</evidence>
<dbReference type="PANTHER" id="PTHR45527">
    <property type="entry name" value="NONRIBOSOMAL PEPTIDE SYNTHETASE"/>
    <property type="match status" value="1"/>
</dbReference>
<dbReference type="EMBL" id="POWE01000140">
    <property type="protein sequence ID" value="PNQ90263.1"/>
    <property type="molecule type" value="Genomic_DNA"/>
</dbReference>
<proteinExistence type="predicted"/>
<evidence type="ECO:0000313" key="6">
    <source>
        <dbReference type="Proteomes" id="UP000236232"/>
    </source>
</evidence>
<dbReference type="InterPro" id="IPR025110">
    <property type="entry name" value="AMP-bd_C"/>
</dbReference>
<dbReference type="InterPro" id="IPR010071">
    <property type="entry name" value="AA_adenyl_dom"/>
</dbReference>
<dbReference type="InterPro" id="IPR000873">
    <property type="entry name" value="AMP-dep_synth/lig_dom"/>
</dbReference>
<dbReference type="CDD" id="cd19531">
    <property type="entry name" value="LCL_NRPS-like"/>
    <property type="match status" value="1"/>
</dbReference>
<dbReference type="Proteomes" id="UP000236232">
    <property type="component" value="Unassembled WGS sequence"/>
</dbReference>
<dbReference type="SMART" id="SM00823">
    <property type="entry name" value="PKS_PP"/>
    <property type="match status" value="3"/>
</dbReference>
<dbReference type="SUPFAM" id="SSF47336">
    <property type="entry name" value="ACP-like"/>
    <property type="match status" value="3"/>
</dbReference>
<dbReference type="InterPro" id="IPR006162">
    <property type="entry name" value="Ppantetheine_attach_site"/>
</dbReference>
<dbReference type="Gene3D" id="3.30.559.30">
    <property type="entry name" value="Nonribosomal peptide synthetase, condensation domain"/>
    <property type="match status" value="2"/>
</dbReference>
<comment type="caution">
    <text evidence="5">The sequence shown here is derived from an EMBL/GenBank/DDBJ whole genome shotgun (WGS) entry which is preliminary data.</text>
</comment>
<dbReference type="CDD" id="cd19544">
    <property type="entry name" value="E-C_NRPS"/>
    <property type="match status" value="1"/>
</dbReference>
<dbReference type="Gene3D" id="3.30.300.30">
    <property type="match status" value="3"/>
</dbReference>
<dbReference type="Pfam" id="PF00668">
    <property type="entry name" value="Condensation"/>
    <property type="match status" value="2"/>
</dbReference>
<keyword evidence="3" id="KW-0597">Phosphoprotein</keyword>
<dbReference type="Gene3D" id="2.30.38.10">
    <property type="entry name" value="Luciferase, Domain 3"/>
    <property type="match status" value="3"/>
</dbReference>
<dbReference type="PROSITE" id="PS00455">
    <property type="entry name" value="AMP_BINDING"/>
    <property type="match status" value="3"/>
</dbReference>
<evidence type="ECO:0000256" key="2">
    <source>
        <dbReference type="ARBA" id="ARBA00022450"/>
    </source>
</evidence>
<feature type="domain" description="Carrier" evidence="4">
    <location>
        <begin position="532"/>
        <end position="607"/>
    </location>
</feature>
<dbReference type="InterPro" id="IPR020845">
    <property type="entry name" value="AMP-binding_CS"/>
</dbReference>
<feature type="domain" description="Carrier" evidence="4">
    <location>
        <begin position="2705"/>
        <end position="2780"/>
    </location>
</feature>
<dbReference type="Pfam" id="PF13193">
    <property type="entry name" value="AMP-binding_C"/>
    <property type="match status" value="3"/>
</dbReference>
<reference evidence="5 6" key="1">
    <citation type="submission" date="2018-01" db="EMBL/GenBank/DDBJ databases">
        <title>Draft Genome Sequence of Pseudomonas gingeri NCPPB 3146 (LMG 5327), a White Line Reaction Producer.</title>
        <authorList>
            <person name="Rokni-Zadeh H."/>
            <person name="Bahrami T."/>
            <person name="Zarvandi S."/>
            <person name="Changi-Ashtiani M."/>
            <person name="De Mot R."/>
        </authorList>
    </citation>
    <scope>NUCLEOTIDE SEQUENCE [LARGE SCALE GENOMIC DNA]</scope>
    <source>
        <strain evidence="6">NCPPB 3146 \ LMG 5327</strain>
    </source>
</reference>
<dbReference type="InterPro" id="IPR023213">
    <property type="entry name" value="CAT-like_dom_sf"/>
</dbReference>
<name>A0ABX4XYT2_9PSED</name>
<dbReference type="CDD" id="cd05930">
    <property type="entry name" value="A_NRPS"/>
    <property type="match status" value="1"/>
</dbReference>
<dbReference type="Gene3D" id="3.40.50.980">
    <property type="match status" value="6"/>
</dbReference>
<organism evidence="5 6">
    <name type="scientific">Pseudomonas gingeri NCPPB 3146 = LMG 5327</name>
    <dbReference type="NCBI Taxonomy" id="707248"/>
    <lineage>
        <taxon>Bacteria</taxon>
        <taxon>Pseudomonadati</taxon>
        <taxon>Pseudomonadota</taxon>
        <taxon>Gammaproteobacteria</taxon>
        <taxon>Pseudomonadales</taxon>
        <taxon>Pseudomonadaceae</taxon>
        <taxon>Pseudomonas</taxon>
    </lineage>
</organism>
<dbReference type="NCBIfam" id="TIGR01733">
    <property type="entry name" value="AA-adenyl-dom"/>
    <property type="match status" value="3"/>
</dbReference>